<evidence type="ECO:0000313" key="1">
    <source>
        <dbReference type="EMBL" id="TNV77803.1"/>
    </source>
</evidence>
<name>A0A8J8NMW8_HALGN</name>
<evidence type="ECO:0000313" key="2">
    <source>
        <dbReference type="Proteomes" id="UP000785679"/>
    </source>
</evidence>
<gene>
    <name evidence="1" type="ORF">FGO68_gene7605</name>
</gene>
<sequence length="178" mass="18263">MIAGVQGATLKKVVSPRSNKLAQAEAGCVIPNSGSGSGSCAIPEDVRYALSAELAQMGGGNGPILDCNVCGVPSTPPPSPPPVGSPPTPPPTLGAGVIATHEVSALASQLSETNTVCLEGDICYCHRGTPAMRHGHCVPSRARMRGTASKLRRSLTVRQSKVNGSVNKLCLQKGFFFS</sequence>
<dbReference type="EMBL" id="RRYP01011321">
    <property type="protein sequence ID" value="TNV77803.1"/>
    <property type="molecule type" value="Genomic_DNA"/>
</dbReference>
<comment type="caution">
    <text evidence="1">The sequence shown here is derived from an EMBL/GenBank/DDBJ whole genome shotgun (WGS) entry which is preliminary data.</text>
</comment>
<accession>A0A8J8NMW8</accession>
<dbReference type="Proteomes" id="UP000785679">
    <property type="component" value="Unassembled WGS sequence"/>
</dbReference>
<dbReference type="AlphaFoldDB" id="A0A8J8NMW8"/>
<organism evidence="1 2">
    <name type="scientific">Halteria grandinella</name>
    <dbReference type="NCBI Taxonomy" id="5974"/>
    <lineage>
        <taxon>Eukaryota</taxon>
        <taxon>Sar</taxon>
        <taxon>Alveolata</taxon>
        <taxon>Ciliophora</taxon>
        <taxon>Intramacronucleata</taxon>
        <taxon>Spirotrichea</taxon>
        <taxon>Stichotrichia</taxon>
        <taxon>Sporadotrichida</taxon>
        <taxon>Halteriidae</taxon>
        <taxon>Halteria</taxon>
    </lineage>
</organism>
<proteinExistence type="predicted"/>
<reference evidence="1" key="1">
    <citation type="submission" date="2019-06" db="EMBL/GenBank/DDBJ databases">
        <authorList>
            <person name="Zheng W."/>
        </authorList>
    </citation>
    <scope>NUCLEOTIDE SEQUENCE</scope>
    <source>
        <strain evidence="1">QDHG01</strain>
    </source>
</reference>
<protein>
    <submittedName>
        <fullName evidence="1">Uncharacterized protein</fullName>
    </submittedName>
</protein>
<keyword evidence="2" id="KW-1185">Reference proteome</keyword>